<name>A0A0E9NQ22_SAICN</name>
<comment type="caution">
    <text evidence="2">The sequence shown here is derived from an EMBL/GenBank/DDBJ whole genome shotgun (WGS) entry which is preliminary data.</text>
</comment>
<dbReference type="Proteomes" id="UP000033140">
    <property type="component" value="Unassembled WGS sequence"/>
</dbReference>
<protein>
    <submittedName>
        <fullName evidence="2">Uncharacterized protein</fullName>
    </submittedName>
</protein>
<gene>
    <name evidence="2" type="ORF">G7K_5887-t1</name>
</gene>
<dbReference type="EMBL" id="BACD03000053">
    <property type="protein sequence ID" value="GAO51796.1"/>
    <property type="molecule type" value="Genomic_DNA"/>
</dbReference>
<proteinExistence type="predicted"/>
<dbReference type="AlphaFoldDB" id="A0A0E9NQ22"/>
<organism evidence="2 3">
    <name type="scientific">Saitoella complicata (strain BCRC 22490 / CBS 7301 / JCM 7358 / NBRC 10748 / NRRL Y-17804)</name>
    <dbReference type="NCBI Taxonomy" id="698492"/>
    <lineage>
        <taxon>Eukaryota</taxon>
        <taxon>Fungi</taxon>
        <taxon>Dikarya</taxon>
        <taxon>Ascomycota</taxon>
        <taxon>Taphrinomycotina</taxon>
        <taxon>Taphrinomycotina incertae sedis</taxon>
        <taxon>Saitoella</taxon>
    </lineage>
</organism>
<feature type="region of interest" description="Disordered" evidence="1">
    <location>
        <begin position="27"/>
        <end position="49"/>
    </location>
</feature>
<accession>A0A0E9NQ22</accession>
<reference evidence="2 3" key="2">
    <citation type="journal article" date="2014" name="J. Gen. Appl. Microbiol.">
        <title>The early diverging ascomycetous budding yeast Saitoella complicata has three histone deacetylases belonging to the Clr6, Hos2, and Rpd3 lineages.</title>
        <authorList>
            <person name="Nishida H."/>
            <person name="Matsumoto T."/>
            <person name="Kondo S."/>
            <person name="Hamamoto M."/>
            <person name="Yoshikawa H."/>
        </authorList>
    </citation>
    <scope>NUCLEOTIDE SEQUENCE [LARGE SCALE GENOMIC DNA]</scope>
    <source>
        <strain evidence="2 3">NRRL Y-17804</strain>
    </source>
</reference>
<reference evidence="2 3" key="3">
    <citation type="journal article" date="2015" name="Genome Announc.">
        <title>Draft Genome Sequence of the Archiascomycetous Yeast Saitoella complicata.</title>
        <authorList>
            <person name="Yamauchi K."/>
            <person name="Kondo S."/>
            <person name="Hamamoto M."/>
            <person name="Takahashi Y."/>
            <person name="Ogura Y."/>
            <person name="Hayashi T."/>
            <person name="Nishida H."/>
        </authorList>
    </citation>
    <scope>NUCLEOTIDE SEQUENCE [LARGE SCALE GENOMIC DNA]</scope>
    <source>
        <strain evidence="2 3">NRRL Y-17804</strain>
    </source>
</reference>
<evidence type="ECO:0000313" key="3">
    <source>
        <dbReference type="Proteomes" id="UP000033140"/>
    </source>
</evidence>
<sequence>MFYLFRRVGMSVSMLGLLQHANDQQSDYQANNAHSKRRRRYGWSARESSKKIKSTTCSAGYTHAIPPIPFYQPPKQSARRPHNLKTLCRKYLTQERSTRVHTVYS</sequence>
<evidence type="ECO:0000313" key="2">
    <source>
        <dbReference type="EMBL" id="GAO51796.1"/>
    </source>
</evidence>
<evidence type="ECO:0000256" key="1">
    <source>
        <dbReference type="SAM" id="MobiDB-lite"/>
    </source>
</evidence>
<keyword evidence="3" id="KW-1185">Reference proteome</keyword>
<reference evidence="2 3" key="1">
    <citation type="journal article" date="2011" name="J. Gen. Appl. Microbiol.">
        <title>Draft genome sequencing of the enigmatic yeast Saitoella complicata.</title>
        <authorList>
            <person name="Nishida H."/>
            <person name="Hamamoto M."/>
            <person name="Sugiyama J."/>
        </authorList>
    </citation>
    <scope>NUCLEOTIDE SEQUENCE [LARGE SCALE GENOMIC DNA]</scope>
    <source>
        <strain evidence="2 3">NRRL Y-17804</strain>
    </source>
</reference>